<accession>A0AAV4D9Y2</accession>
<gene>
    <name evidence="2" type="ORF">PoB_006753900</name>
</gene>
<keyword evidence="3" id="KW-1185">Reference proteome</keyword>
<feature type="compositionally biased region" description="Low complexity" evidence="1">
    <location>
        <begin position="77"/>
        <end position="98"/>
    </location>
</feature>
<comment type="caution">
    <text evidence="2">The sequence shown here is derived from an EMBL/GenBank/DDBJ whole genome shotgun (WGS) entry which is preliminary data.</text>
</comment>
<organism evidence="2 3">
    <name type="scientific">Plakobranchus ocellatus</name>
    <dbReference type="NCBI Taxonomy" id="259542"/>
    <lineage>
        <taxon>Eukaryota</taxon>
        <taxon>Metazoa</taxon>
        <taxon>Spiralia</taxon>
        <taxon>Lophotrochozoa</taxon>
        <taxon>Mollusca</taxon>
        <taxon>Gastropoda</taxon>
        <taxon>Heterobranchia</taxon>
        <taxon>Euthyneura</taxon>
        <taxon>Panpulmonata</taxon>
        <taxon>Sacoglossa</taxon>
        <taxon>Placobranchoidea</taxon>
        <taxon>Plakobranchidae</taxon>
        <taxon>Plakobranchus</taxon>
    </lineage>
</organism>
<name>A0AAV4D9Y2_9GAST</name>
<dbReference type="Proteomes" id="UP000735302">
    <property type="component" value="Unassembled WGS sequence"/>
</dbReference>
<dbReference type="EMBL" id="BLXT01007646">
    <property type="protein sequence ID" value="GFO41034.1"/>
    <property type="molecule type" value="Genomic_DNA"/>
</dbReference>
<feature type="region of interest" description="Disordered" evidence="1">
    <location>
        <begin position="76"/>
        <end position="98"/>
    </location>
</feature>
<sequence length="98" mass="10534">MGAGRGEGAVEKVEKRAVKEDMRFKGLSREVGERSGGEEGCEMRKGEGKSKEMGVGDGQKGGVVSLVSIKILPSKFNNINDNNNNINNNNNNNNKNVP</sequence>
<evidence type="ECO:0000313" key="2">
    <source>
        <dbReference type="EMBL" id="GFO41034.1"/>
    </source>
</evidence>
<proteinExistence type="predicted"/>
<protein>
    <submittedName>
        <fullName evidence="2">Uncharacterized protein</fullName>
    </submittedName>
</protein>
<feature type="compositionally biased region" description="Basic and acidic residues" evidence="1">
    <location>
        <begin position="27"/>
        <end position="54"/>
    </location>
</feature>
<dbReference type="AlphaFoldDB" id="A0AAV4D9Y2"/>
<evidence type="ECO:0000256" key="1">
    <source>
        <dbReference type="SAM" id="MobiDB-lite"/>
    </source>
</evidence>
<evidence type="ECO:0000313" key="3">
    <source>
        <dbReference type="Proteomes" id="UP000735302"/>
    </source>
</evidence>
<reference evidence="2 3" key="1">
    <citation type="journal article" date="2021" name="Elife">
        <title>Chloroplast acquisition without the gene transfer in kleptoplastic sea slugs, Plakobranchus ocellatus.</title>
        <authorList>
            <person name="Maeda T."/>
            <person name="Takahashi S."/>
            <person name="Yoshida T."/>
            <person name="Shimamura S."/>
            <person name="Takaki Y."/>
            <person name="Nagai Y."/>
            <person name="Toyoda A."/>
            <person name="Suzuki Y."/>
            <person name="Arimoto A."/>
            <person name="Ishii H."/>
            <person name="Satoh N."/>
            <person name="Nishiyama T."/>
            <person name="Hasebe M."/>
            <person name="Maruyama T."/>
            <person name="Minagawa J."/>
            <person name="Obokata J."/>
            <person name="Shigenobu S."/>
        </authorList>
    </citation>
    <scope>NUCLEOTIDE SEQUENCE [LARGE SCALE GENOMIC DNA]</scope>
</reference>
<feature type="region of interest" description="Disordered" evidence="1">
    <location>
        <begin position="27"/>
        <end position="58"/>
    </location>
</feature>